<feature type="transmembrane region" description="Helical" evidence="2">
    <location>
        <begin position="29"/>
        <end position="46"/>
    </location>
</feature>
<feature type="transmembrane region" description="Helical" evidence="2">
    <location>
        <begin position="176"/>
        <end position="193"/>
    </location>
</feature>
<evidence type="ECO:0008006" key="5">
    <source>
        <dbReference type="Google" id="ProtNLM"/>
    </source>
</evidence>
<dbReference type="EMBL" id="JACIEV010000006">
    <property type="protein sequence ID" value="MBB4154523.1"/>
    <property type="molecule type" value="Genomic_DNA"/>
</dbReference>
<organism evidence="3 4">
    <name type="scientific">Sphingomonas jinjuensis</name>
    <dbReference type="NCBI Taxonomy" id="535907"/>
    <lineage>
        <taxon>Bacteria</taxon>
        <taxon>Pseudomonadati</taxon>
        <taxon>Pseudomonadota</taxon>
        <taxon>Alphaproteobacteria</taxon>
        <taxon>Sphingomonadales</taxon>
        <taxon>Sphingomonadaceae</taxon>
        <taxon>Sphingomonas</taxon>
    </lineage>
</organism>
<feature type="transmembrane region" description="Helical" evidence="2">
    <location>
        <begin position="293"/>
        <end position="313"/>
    </location>
</feature>
<sequence>MRGTFLIKAAGLALAVLLFDRLFPDWFDGIGVGLFAGGWVAVVVATRRDIRHRRIALVAALAAAVFAGALVDDPGPLAWALFWVALSLVALLPKAAAFDDAWRWGVRLFLHPLLGLAQPFADLARLRRRHGAHVDSWRIAATLGLPLIGGAAFLLMFAAANPLIEQALGAVRLPPLWRIPLWIAVTLLVWPSLRPSPRIMALTAGLPDPEPRLPGTSLPSVLIALALFNLIFVFQNGLDIAFLWSGGALPDGISQAEYVHRGAYPLIGTAMIAGIMALAMFRPGSASEHHPWARRLVILWVAQNSVLVASSALRRIDYIEASMLTAWRIAALAWMALVTLGLVLIAWRIVAGKSARWLVNCNALAAATVLSVCAFVDLGATAAAWNVRDADPRRIDLCYLRDVGDGALLPLIHLEGRLLDPVTRYKVRYVRWLAFKELKERQDDSSRWTPRGARRLAEATALGAATRAKPASLRRPRTCDGSIDRSLPTLNY</sequence>
<accession>A0A840F5G3</accession>
<dbReference type="InterPro" id="IPR025291">
    <property type="entry name" value="DUF4153"/>
</dbReference>
<keyword evidence="2" id="KW-0472">Membrane</keyword>
<dbReference type="Pfam" id="PF13687">
    <property type="entry name" value="DUF4153"/>
    <property type="match status" value="1"/>
</dbReference>
<dbReference type="AlphaFoldDB" id="A0A840F5G3"/>
<feature type="region of interest" description="Disordered" evidence="1">
    <location>
        <begin position="467"/>
        <end position="492"/>
    </location>
</feature>
<proteinExistence type="predicted"/>
<gene>
    <name evidence="3" type="ORF">GGQ80_002436</name>
</gene>
<comment type="caution">
    <text evidence="3">The sequence shown here is derived from an EMBL/GenBank/DDBJ whole genome shotgun (WGS) entry which is preliminary data.</text>
</comment>
<evidence type="ECO:0000256" key="2">
    <source>
        <dbReference type="SAM" id="Phobius"/>
    </source>
</evidence>
<name>A0A840F5G3_9SPHN</name>
<feature type="transmembrane region" description="Helical" evidence="2">
    <location>
        <begin position="137"/>
        <end position="164"/>
    </location>
</feature>
<feature type="transmembrane region" description="Helical" evidence="2">
    <location>
        <begin position="363"/>
        <end position="385"/>
    </location>
</feature>
<evidence type="ECO:0000313" key="3">
    <source>
        <dbReference type="EMBL" id="MBB4154523.1"/>
    </source>
</evidence>
<feature type="transmembrane region" description="Helical" evidence="2">
    <location>
        <begin position="221"/>
        <end position="243"/>
    </location>
</feature>
<feature type="transmembrane region" description="Helical" evidence="2">
    <location>
        <begin position="55"/>
        <end position="71"/>
    </location>
</feature>
<dbReference type="RefSeq" id="WP_183985108.1">
    <property type="nucleotide sequence ID" value="NZ_JACIEV010000006.1"/>
</dbReference>
<feature type="transmembrane region" description="Helical" evidence="2">
    <location>
        <begin position="325"/>
        <end position="351"/>
    </location>
</feature>
<feature type="transmembrane region" description="Helical" evidence="2">
    <location>
        <begin position="77"/>
        <end position="97"/>
    </location>
</feature>
<evidence type="ECO:0000256" key="1">
    <source>
        <dbReference type="SAM" id="MobiDB-lite"/>
    </source>
</evidence>
<feature type="transmembrane region" description="Helical" evidence="2">
    <location>
        <begin position="263"/>
        <end position="281"/>
    </location>
</feature>
<keyword evidence="2" id="KW-1133">Transmembrane helix</keyword>
<protein>
    <recommendedName>
        <fullName evidence="5">DUF4173 domain-containing protein</fullName>
    </recommendedName>
</protein>
<keyword evidence="2" id="KW-0812">Transmembrane</keyword>
<dbReference type="Proteomes" id="UP000529795">
    <property type="component" value="Unassembled WGS sequence"/>
</dbReference>
<evidence type="ECO:0000313" key="4">
    <source>
        <dbReference type="Proteomes" id="UP000529795"/>
    </source>
</evidence>
<keyword evidence="4" id="KW-1185">Reference proteome</keyword>
<reference evidence="3 4" key="1">
    <citation type="submission" date="2020-08" db="EMBL/GenBank/DDBJ databases">
        <title>Genomic Encyclopedia of Type Strains, Phase IV (KMG-IV): sequencing the most valuable type-strain genomes for metagenomic binning, comparative biology and taxonomic classification.</title>
        <authorList>
            <person name="Goeker M."/>
        </authorList>
    </citation>
    <scope>NUCLEOTIDE SEQUENCE [LARGE SCALE GENOMIC DNA]</scope>
    <source>
        <strain evidence="3 4">YC6723</strain>
    </source>
</reference>